<evidence type="ECO:0000313" key="2">
    <source>
        <dbReference type="Proteomes" id="UP000424462"/>
    </source>
</evidence>
<name>A0A6B8VW81_9CORY</name>
<sequence>MSCTCPDVLAPRTRSRLRRGAVGVVALGAILLSACGSSPEEPDEEIYVPTLPIEEISLRSDVPSPTSLGTGPGVVNFSWEGLMAGQPVTHDECVGMVSLTDPQGHLITLDPNLRSCAGSTELDLGQARQISATTEGGSPLGDYHLKLMLNGQSIDLIFQVQA</sequence>
<evidence type="ECO:0000313" key="1">
    <source>
        <dbReference type="EMBL" id="QGU08403.1"/>
    </source>
</evidence>
<gene>
    <name evidence="1" type="ORF">COCCU_12515</name>
</gene>
<dbReference type="KEGG" id="cok:COCCU_12515"/>
<dbReference type="RefSeq" id="WP_156231922.1">
    <property type="nucleotide sequence ID" value="NZ_CP046455.1"/>
</dbReference>
<proteinExistence type="predicted"/>
<organism evidence="1 2">
    <name type="scientific">Corynebacterium occultum</name>
    <dbReference type="NCBI Taxonomy" id="2675219"/>
    <lineage>
        <taxon>Bacteria</taxon>
        <taxon>Bacillati</taxon>
        <taxon>Actinomycetota</taxon>
        <taxon>Actinomycetes</taxon>
        <taxon>Mycobacteriales</taxon>
        <taxon>Corynebacteriaceae</taxon>
        <taxon>Corynebacterium</taxon>
    </lineage>
</organism>
<reference evidence="1 2" key="1">
    <citation type="submission" date="2019-11" db="EMBL/GenBank/DDBJ databases">
        <title>Complete genome sequence of Corynebacterium kalinowskii 1959, a novel Corynebacterium species isolated from soil of a small paddock in Vilsendorf, Germany.</title>
        <authorList>
            <person name="Schaffert L."/>
            <person name="Ruwe M."/>
            <person name="Milse J."/>
            <person name="Hanuschka K."/>
            <person name="Ortseifen V."/>
            <person name="Droste J."/>
            <person name="Brandt D."/>
            <person name="Schlueter L."/>
            <person name="Kutter Y."/>
            <person name="Vinke S."/>
            <person name="Viehoefer P."/>
            <person name="Jacob L."/>
            <person name="Luebke N.-C."/>
            <person name="Schulte-Berndt E."/>
            <person name="Hain C."/>
            <person name="Linder M."/>
            <person name="Schmidt P."/>
            <person name="Wollenschlaeger L."/>
            <person name="Luttermann T."/>
            <person name="Thieme E."/>
            <person name="Hassa J."/>
            <person name="Haak M."/>
            <person name="Wittchen M."/>
            <person name="Mentz A."/>
            <person name="Persicke M."/>
            <person name="Busche T."/>
            <person name="Ruckert C."/>
        </authorList>
    </citation>
    <scope>NUCLEOTIDE SEQUENCE [LARGE SCALE GENOMIC DNA]</scope>
    <source>
        <strain evidence="1 2">2039</strain>
    </source>
</reference>
<dbReference type="EMBL" id="CP046455">
    <property type="protein sequence ID" value="QGU08403.1"/>
    <property type="molecule type" value="Genomic_DNA"/>
</dbReference>
<dbReference type="Proteomes" id="UP000424462">
    <property type="component" value="Chromosome"/>
</dbReference>
<protein>
    <submittedName>
        <fullName evidence="1">Uncharacterized protein</fullName>
    </submittedName>
</protein>
<dbReference type="AlphaFoldDB" id="A0A6B8VW81"/>
<keyword evidence="2" id="KW-1185">Reference proteome</keyword>
<accession>A0A6B8VW81</accession>